<keyword evidence="3 7" id="KW-0653">Protein transport</keyword>
<evidence type="ECO:0000313" key="8">
    <source>
        <dbReference type="EMBL" id="QDZ16627.1"/>
    </source>
</evidence>
<evidence type="ECO:0000313" key="9">
    <source>
        <dbReference type="Proteomes" id="UP000320216"/>
    </source>
</evidence>
<name>A0A5B8M808_9MICO</name>
<evidence type="ECO:0000256" key="1">
    <source>
        <dbReference type="ARBA" id="ARBA00004141"/>
    </source>
</evidence>
<feature type="transmembrane region" description="Helical" evidence="7">
    <location>
        <begin position="211"/>
        <end position="230"/>
    </location>
</feature>
<keyword evidence="6 7" id="KW-0472">Membrane</keyword>
<dbReference type="OrthoDB" id="9777044at2"/>
<dbReference type="InterPro" id="IPR002033">
    <property type="entry name" value="TatC"/>
</dbReference>
<evidence type="ECO:0000256" key="6">
    <source>
        <dbReference type="ARBA" id="ARBA00023136"/>
    </source>
</evidence>
<feature type="transmembrane region" description="Helical" evidence="7">
    <location>
        <begin position="187"/>
        <end position="205"/>
    </location>
</feature>
<evidence type="ECO:0000256" key="7">
    <source>
        <dbReference type="HAMAP-Rule" id="MF_00902"/>
    </source>
</evidence>
<keyword evidence="5 7" id="KW-0811">Translocation</keyword>
<evidence type="ECO:0000256" key="5">
    <source>
        <dbReference type="ARBA" id="ARBA00023010"/>
    </source>
</evidence>
<proteinExistence type="inferred from homology"/>
<dbReference type="GO" id="GO:0043953">
    <property type="term" value="P:protein transport by the Tat complex"/>
    <property type="evidence" value="ECO:0007669"/>
    <property type="project" value="UniProtKB-UniRule"/>
</dbReference>
<organism evidence="8 9">
    <name type="scientific">Humibacter ginsenosidimutans</name>
    <dbReference type="NCBI Taxonomy" id="2599293"/>
    <lineage>
        <taxon>Bacteria</taxon>
        <taxon>Bacillati</taxon>
        <taxon>Actinomycetota</taxon>
        <taxon>Actinomycetes</taxon>
        <taxon>Micrococcales</taxon>
        <taxon>Microbacteriaceae</taxon>
        <taxon>Humibacter</taxon>
    </lineage>
</organism>
<keyword evidence="4 7" id="KW-1133">Transmembrane helix</keyword>
<accession>A0A5B8M808</accession>
<comment type="subcellular location">
    <subcellularLocation>
        <location evidence="7">Cell membrane</location>
        <topology evidence="7">Multi-pass membrane protein</topology>
    </subcellularLocation>
    <subcellularLocation>
        <location evidence="1">Membrane</location>
        <topology evidence="1">Multi-pass membrane protein</topology>
    </subcellularLocation>
</comment>
<feature type="transmembrane region" description="Helical" evidence="7">
    <location>
        <begin position="102"/>
        <end position="124"/>
    </location>
</feature>
<reference evidence="8 9" key="1">
    <citation type="submission" date="2019-07" db="EMBL/GenBank/DDBJ databases">
        <title>Full genome sequence of Humibacter sp. WJ7-1.</title>
        <authorList>
            <person name="Im W.-T."/>
        </authorList>
    </citation>
    <scope>NUCLEOTIDE SEQUENCE [LARGE SCALE GENOMIC DNA]</scope>
    <source>
        <strain evidence="8 9">WJ7-1</strain>
    </source>
</reference>
<evidence type="ECO:0000256" key="2">
    <source>
        <dbReference type="ARBA" id="ARBA00022692"/>
    </source>
</evidence>
<dbReference type="KEGG" id="huw:FPZ11_01915"/>
<dbReference type="GO" id="GO:0033281">
    <property type="term" value="C:TAT protein transport complex"/>
    <property type="evidence" value="ECO:0007669"/>
    <property type="project" value="UniProtKB-UniRule"/>
</dbReference>
<comment type="function">
    <text evidence="7">Part of the twin-arginine translocation (Tat) system that transports large folded proteins containing a characteristic twin-arginine motif in their signal peptide across membranes. Together with TatB, TatC is part of a receptor directly interacting with Tat signal peptides.</text>
</comment>
<feature type="transmembrane region" description="Helical" evidence="7">
    <location>
        <begin position="69"/>
        <end position="90"/>
    </location>
</feature>
<dbReference type="HAMAP" id="MF_00902">
    <property type="entry name" value="TatC"/>
    <property type="match status" value="1"/>
</dbReference>
<keyword evidence="9" id="KW-1185">Reference proteome</keyword>
<sequence length="248" mass="27692">MSLGSHLRELKNRFFWIAGGIAVGAIAGWFLYPFVWDAISLPVHEIAKSQHASINWPNVTAAFDLRLQLSVYIGIIITSPLWLYQIFAFLTPGLTRKEKGYTFGFFFTAVPLFLAGCAAGWWVVPHIVRVLTSFVPNGETTLLVASDYFNFVLKLIIVVGIAFVLPVFLVLLNFMRVISAKSIIKSWRWAILTIMVFTAIATPSADVVSMFLLAIPLVVLYLLAYGVAWLHDRRVAKRALDIEAELAS</sequence>
<keyword evidence="2 7" id="KW-0812">Transmembrane</keyword>
<feature type="transmembrane region" description="Helical" evidence="7">
    <location>
        <begin position="151"/>
        <end position="175"/>
    </location>
</feature>
<evidence type="ECO:0000256" key="3">
    <source>
        <dbReference type="ARBA" id="ARBA00022927"/>
    </source>
</evidence>
<dbReference type="PRINTS" id="PR01840">
    <property type="entry name" value="TATCFAMILY"/>
</dbReference>
<comment type="subunit">
    <text evidence="7">The Tat system comprises two distinct complexes: a TatABC complex, containing multiple copies of TatA, TatB and TatC subunits, and a separate TatA complex, containing only TatA subunits. Substrates initially bind to the TatABC complex, which probably triggers association of the separate TatA complex to form the active translocon.</text>
</comment>
<dbReference type="GO" id="GO:0009977">
    <property type="term" value="F:proton motive force dependent protein transmembrane transporter activity"/>
    <property type="evidence" value="ECO:0007669"/>
    <property type="project" value="TreeGrafter"/>
</dbReference>
<keyword evidence="7" id="KW-1003">Cell membrane</keyword>
<dbReference type="GO" id="GO:0065002">
    <property type="term" value="P:intracellular protein transmembrane transport"/>
    <property type="evidence" value="ECO:0007669"/>
    <property type="project" value="TreeGrafter"/>
</dbReference>
<protein>
    <recommendedName>
        <fullName evidence="7">Sec-independent protein translocase protein TatC</fullName>
    </recommendedName>
</protein>
<dbReference type="Pfam" id="PF00902">
    <property type="entry name" value="TatC"/>
    <property type="match status" value="1"/>
</dbReference>
<dbReference type="Proteomes" id="UP000320216">
    <property type="component" value="Chromosome"/>
</dbReference>
<dbReference type="PANTHER" id="PTHR30371">
    <property type="entry name" value="SEC-INDEPENDENT PROTEIN TRANSLOCASE PROTEIN TATC"/>
    <property type="match status" value="1"/>
</dbReference>
<evidence type="ECO:0000256" key="4">
    <source>
        <dbReference type="ARBA" id="ARBA00022989"/>
    </source>
</evidence>
<dbReference type="NCBIfam" id="TIGR00945">
    <property type="entry name" value="tatC"/>
    <property type="match status" value="1"/>
</dbReference>
<feature type="transmembrane region" description="Helical" evidence="7">
    <location>
        <begin position="12"/>
        <end position="32"/>
    </location>
</feature>
<comment type="similarity">
    <text evidence="7">Belongs to the TatC family.</text>
</comment>
<gene>
    <name evidence="7 8" type="primary">tatC</name>
    <name evidence="8" type="ORF">FPZ11_01915</name>
</gene>
<keyword evidence="7" id="KW-0813">Transport</keyword>
<dbReference type="PANTHER" id="PTHR30371:SF0">
    <property type="entry name" value="SEC-INDEPENDENT PROTEIN TRANSLOCASE PROTEIN TATC, CHLOROPLASTIC-RELATED"/>
    <property type="match status" value="1"/>
</dbReference>
<dbReference type="AlphaFoldDB" id="A0A5B8M808"/>
<dbReference type="EMBL" id="CP042305">
    <property type="protein sequence ID" value="QDZ16627.1"/>
    <property type="molecule type" value="Genomic_DNA"/>
</dbReference>